<keyword evidence="1" id="KW-0812">Transmembrane</keyword>
<feature type="transmembrane region" description="Helical" evidence="1">
    <location>
        <begin position="12"/>
        <end position="31"/>
    </location>
</feature>
<proteinExistence type="predicted"/>
<name>A0A3E3DWP0_9FIRM</name>
<protein>
    <recommendedName>
        <fullName evidence="4">DUF3188 domain-containing protein</fullName>
    </recommendedName>
</protein>
<dbReference type="Proteomes" id="UP000261212">
    <property type="component" value="Unassembled WGS sequence"/>
</dbReference>
<dbReference type="AlphaFoldDB" id="A0A3E3DWP0"/>
<organism evidence="2 3">
    <name type="scientific">Anaerofustis stercorihominis</name>
    <dbReference type="NCBI Taxonomy" id="214853"/>
    <lineage>
        <taxon>Bacteria</taxon>
        <taxon>Bacillati</taxon>
        <taxon>Bacillota</taxon>
        <taxon>Clostridia</taxon>
        <taxon>Eubacteriales</taxon>
        <taxon>Eubacteriaceae</taxon>
        <taxon>Anaerofustis</taxon>
    </lineage>
</organism>
<accession>A0A3E3DWP0</accession>
<gene>
    <name evidence="2" type="ORF">DW687_09050</name>
</gene>
<keyword evidence="1" id="KW-1133">Transmembrane helix</keyword>
<sequence>MKFYKEKGYNMFIMGLSVIGMMMYMISMFLRNKIADFPLGFIEGVSIVLMILGIIHMMISFINKRNPYSGEDMRHR</sequence>
<comment type="caution">
    <text evidence="2">The sequence shown here is derived from an EMBL/GenBank/DDBJ whole genome shotgun (WGS) entry which is preliminary data.</text>
</comment>
<keyword evidence="1" id="KW-0472">Membrane</keyword>
<feature type="transmembrane region" description="Helical" evidence="1">
    <location>
        <begin position="37"/>
        <end position="59"/>
    </location>
</feature>
<evidence type="ECO:0000313" key="2">
    <source>
        <dbReference type="EMBL" id="RGD73496.1"/>
    </source>
</evidence>
<reference evidence="2 3" key="1">
    <citation type="submission" date="2018-08" db="EMBL/GenBank/DDBJ databases">
        <title>A genome reference for cultivated species of the human gut microbiota.</title>
        <authorList>
            <person name="Zou Y."/>
            <person name="Xue W."/>
            <person name="Luo G."/>
        </authorList>
    </citation>
    <scope>NUCLEOTIDE SEQUENCE [LARGE SCALE GENOMIC DNA]</scope>
    <source>
        <strain evidence="2 3">AM25-6</strain>
    </source>
</reference>
<evidence type="ECO:0000313" key="3">
    <source>
        <dbReference type="Proteomes" id="UP000261212"/>
    </source>
</evidence>
<dbReference type="EMBL" id="QUSM01000005">
    <property type="protein sequence ID" value="RGD73496.1"/>
    <property type="molecule type" value="Genomic_DNA"/>
</dbReference>
<dbReference type="RefSeq" id="WP_117532512.1">
    <property type="nucleotide sequence ID" value="NZ_QUSM01000005.1"/>
</dbReference>
<evidence type="ECO:0000256" key="1">
    <source>
        <dbReference type="SAM" id="Phobius"/>
    </source>
</evidence>
<evidence type="ECO:0008006" key="4">
    <source>
        <dbReference type="Google" id="ProtNLM"/>
    </source>
</evidence>